<feature type="transmembrane region" description="Helical" evidence="1">
    <location>
        <begin position="7"/>
        <end position="30"/>
    </location>
</feature>
<gene>
    <name evidence="2" type="ORF">ACFPFU_10125</name>
</gene>
<accession>A0ABV9T0I9</accession>
<keyword evidence="1" id="KW-0472">Membrane</keyword>
<keyword evidence="3" id="KW-1185">Reference proteome</keyword>
<reference evidence="3" key="1">
    <citation type="journal article" date="2019" name="Int. J. Syst. Evol. Microbiol.">
        <title>The Global Catalogue of Microorganisms (GCM) 10K type strain sequencing project: providing services to taxonomists for standard genome sequencing and annotation.</title>
        <authorList>
            <consortium name="The Broad Institute Genomics Platform"/>
            <consortium name="The Broad Institute Genome Sequencing Center for Infectious Disease"/>
            <person name="Wu L."/>
            <person name="Ma J."/>
        </authorList>
    </citation>
    <scope>NUCLEOTIDE SEQUENCE [LARGE SCALE GENOMIC DNA]</scope>
    <source>
        <strain evidence="3">CGMCC 4.7466</strain>
    </source>
</reference>
<dbReference type="EMBL" id="JBHSJJ010000005">
    <property type="protein sequence ID" value="MFC4872046.1"/>
    <property type="molecule type" value="Genomic_DNA"/>
</dbReference>
<evidence type="ECO:0000313" key="2">
    <source>
        <dbReference type="EMBL" id="MFC4872046.1"/>
    </source>
</evidence>
<feature type="transmembrane region" description="Helical" evidence="1">
    <location>
        <begin position="266"/>
        <end position="288"/>
    </location>
</feature>
<dbReference type="RefSeq" id="WP_377064096.1">
    <property type="nucleotide sequence ID" value="NZ_JBHSJJ010000005.1"/>
</dbReference>
<feature type="transmembrane region" description="Helical" evidence="1">
    <location>
        <begin position="109"/>
        <end position="132"/>
    </location>
</feature>
<feature type="transmembrane region" description="Helical" evidence="1">
    <location>
        <begin position="45"/>
        <end position="64"/>
    </location>
</feature>
<sequence length="297" mass="33690">MKVVKDLFKLLLLVIITTIVFIVISMLLPFSEGFQAGSEKADPSGLLFILLVHTWVCITLFYIIRHSRWRGAKLIVWLMLAYFFVYSFMGQIETFFFRSAFPLLTPSDIFFIAVANGMVVLAGVPLGVMLFGQKQNEAVYGAFGYERRPLPSLPYQLALIGISYVCIYFLFGYFVAWQVEDLRVFYSGDPTGHGFLASMANNFHDNPVLFPFQFVRGVLFGVFVLPVVQMFKGRPGQLLISLILVFVSPGLGLAIPNFLFPDTVRWAHFAEMITSMSLFAVVIWWVYVKVPHTLEKS</sequence>
<keyword evidence="1" id="KW-0812">Transmembrane</keyword>
<name>A0ABV9T0I9_9BACT</name>
<evidence type="ECO:0000256" key="1">
    <source>
        <dbReference type="SAM" id="Phobius"/>
    </source>
</evidence>
<feature type="transmembrane region" description="Helical" evidence="1">
    <location>
        <begin position="71"/>
        <end position="89"/>
    </location>
</feature>
<organism evidence="2 3">
    <name type="scientific">Negadavirga shengliensis</name>
    <dbReference type="NCBI Taxonomy" id="1389218"/>
    <lineage>
        <taxon>Bacteria</taxon>
        <taxon>Pseudomonadati</taxon>
        <taxon>Bacteroidota</taxon>
        <taxon>Cytophagia</taxon>
        <taxon>Cytophagales</taxon>
        <taxon>Cyclobacteriaceae</taxon>
        <taxon>Negadavirga</taxon>
    </lineage>
</organism>
<comment type="caution">
    <text evidence="2">The sequence shown here is derived from an EMBL/GenBank/DDBJ whole genome shotgun (WGS) entry which is preliminary data.</text>
</comment>
<feature type="transmembrane region" description="Helical" evidence="1">
    <location>
        <begin position="208"/>
        <end position="231"/>
    </location>
</feature>
<feature type="transmembrane region" description="Helical" evidence="1">
    <location>
        <begin position="153"/>
        <end position="176"/>
    </location>
</feature>
<proteinExistence type="predicted"/>
<dbReference type="Proteomes" id="UP001595818">
    <property type="component" value="Unassembled WGS sequence"/>
</dbReference>
<keyword evidence="1" id="KW-1133">Transmembrane helix</keyword>
<evidence type="ECO:0000313" key="3">
    <source>
        <dbReference type="Proteomes" id="UP001595818"/>
    </source>
</evidence>
<protein>
    <submittedName>
        <fullName evidence="2">Uncharacterized protein</fullName>
    </submittedName>
</protein>
<feature type="transmembrane region" description="Helical" evidence="1">
    <location>
        <begin position="238"/>
        <end position="260"/>
    </location>
</feature>